<dbReference type="PANTHER" id="PTHR10869">
    <property type="entry name" value="PROLYL 4-HYDROXYLASE ALPHA SUBUNIT"/>
    <property type="match status" value="1"/>
</dbReference>
<keyword evidence="5" id="KW-0408">Iron</keyword>
<evidence type="ECO:0000256" key="4">
    <source>
        <dbReference type="ARBA" id="ARBA00023002"/>
    </source>
</evidence>
<dbReference type="GO" id="GO:0031418">
    <property type="term" value="F:L-ascorbic acid binding"/>
    <property type="evidence" value="ECO:0007669"/>
    <property type="project" value="InterPro"/>
</dbReference>
<organism evidence="8 9">
    <name type="scientific">Canariomyces notabilis</name>
    <dbReference type="NCBI Taxonomy" id="2074819"/>
    <lineage>
        <taxon>Eukaryota</taxon>
        <taxon>Fungi</taxon>
        <taxon>Dikarya</taxon>
        <taxon>Ascomycota</taxon>
        <taxon>Pezizomycotina</taxon>
        <taxon>Sordariomycetes</taxon>
        <taxon>Sordariomycetidae</taxon>
        <taxon>Sordariales</taxon>
        <taxon>Chaetomiaceae</taxon>
        <taxon>Canariomyces</taxon>
    </lineage>
</organism>
<name>A0AAN6TJA3_9PEZI</name>
<dbReference type="SMART" id="SM00702">
    <property type="entry name" value="P4Hc"/>
    <property type="match status" value="1"/>
</dbReference>
<evidence type="ECO:0000313" key="8">
    <source>
        <dbReference type="EMBL" id="KAK4115527.1"/>
    </source>
</evidence>
<dbReference type="AlphaFoldDB" id="A0AAN6TJA3"/>
<dbReference type="InterPro" id="IPR044862">
    <property type="entry name" value="Pro_4_hyd_alph_FE2OG_OXY"/>
</dbReference>
<feature type="domain" description="Prolyl 4-hydroxylase alpha subunit" evidence="7">
    <location>
        <begin position="67"/>
        <end position="285"/>
    </location>
</feature>
<dbReference type="PANTHER" id="PTHR10869:SF242">
    <property type="entry name" value="PROLYL 4-HYDROXYLASE ALPHA SUBUNIT DOMAIN-CONTAINING PROTEIN"/>
    <property type="match status" value="1"/>
</dbReference>
<keyword evidence="2" id="KW-0479">Metal-binding</keyword>
<comment type="cofactor">
    <cofactor evidence="1">
        <name>L-ascorbate</name>
        <dbReference type="ChEBI" id="CHEBI:38290"/>
    </cofactor>
</comment>
<feature type="compositionally biased region" description="Polar residues" evidence="6">
    <location>
        <begin position="96"/>
        <end position="114"/>
    </location>
</feature>
<reference evidence="8" key="2">
    <citation type="submission" date="2023-05" db="EMBL/GenBank/DDBJ databases">
        <authorList>
            <consortium name="Lawrence Berkeley National Laboratory"/>
            <person name="Steindorff A."/>
            <person name="Hensen N."/>
            <person name="Bonometti L."/>
            <person name="Westerberg I."/>
            <person name="Brannstrom I.O."/>
            <person name="Guillou S."/>
            <person name="Cros-Aarteil S."/>
            <person name="Calhoun S."/>
            <person name="Haridas S."/>
            <person name="Kuo A."/>
            <person name="Mondo S."/>
            <person name="Pangilinan J."/>
            <person name="Riley R."/>
            <person name="Labutti K."/>
            <person name="Andreopoulos B."/>
            <person name="Lipzen A."/>
            <person name="Chen C."/>
            <person name="Yanf M."/>
            <person name="Daum C."/>
            <person name="Ng V."/>
            <person name="Clum A."/>
            <person name="Ohm R."/>
            <person name="Martin F."/>
            <person name="Silar P."/>
            <person name="Natvig D."/>
            <person name="Lalanne C."/>
            <person name="Gautier V."/>
            <person name="Ament-Velasquez S.L."/>
            <person name="Kruys A."/>
            <person name="Hutchinson M.I."/>
            <person name="Powell A.J."/>
            <person name="Barry K."/>
            <person name="Miller A.N."/>
            <person name="Grigoriev I.V."/>
            <person name="Debuchy R."/>
            <person name="Gladieux P."/>
            <person name="Thoren M.H."/>
            <person name="Johannesson H."/>
        </authorList>
    </citation>
    <scope>NUCLEOTIDE SEQUENCE</scope>
    <source>
        <strain evidence="8">CBS 508.74</strain>
    </source>
</reference>
<evidence type="ECO:0000256" key="1">
    <source>
        <dbReference type="ARBA" id="ARBA00001961"/>
    </source>
</evidence>
<reference evidence="8" key="1">
    <citation type="journal article" date="2023" name="Mol. Phylogenet. Evol.">
        <title>Genome-scale phylogeny and comparative genomics of the fungal order Sordariales.</title>
        <authorList>
            <person name="Hensen N."/>
            <person name="Bonometti L."/>
            <person name="Westerberg I."/>
            <person name="Brannstrom I.O."/>
            <person name="Guillou S."/>
            <person name="Cros-Aarteil S."/>
            <person name="Calhoun S."/>
            <person name="Haridas S."/>
            <person name="Kuo A."/>
            <person name="Mondo S."/>
            <person name="Pangilinan J."/>
            <person name="Riley R."/>
            <person name="LaButti K."/>
            <person name="Andreopoulos B."/>
            <person name="Lipzen A."/>
            <person name="Chen C."/>
            <person name="Yan M."/>
            <person name="Daum C."/>
            <person name="Ng V."/>
            <person name="Clum A."/>
            <person name="Steindorff A."/>
            <person name="Ohm R.A."/>
            <person name="Martin F."/>
            <person name="Silar P."/>
            <person name="Natvig D.O."/>
            <person name="Lalanne C."/>
            <person name="Gautier V."/>
            <person name="Ament-Velasquez S.L."/>
            <person name="Kruys A."/>
            <person name="Hutchinson M.I."/>
            <person name="Powell A.J."/>
            <person name="Barry K."/>
            <person name="Miller A.N."/>
            <person name="Grigoriev I.V."/>
            <person name="Debuchy R."/>
            <person name="Gladieux P."/>
            <person name="Hiltunen Thoren M."/>
            <person name="Johannesson H."/>
        </authorList>
    </citation>
    <scope>NUCLEOTIDE SEQUENCE</scope>
    <source>
        <strain evidence="8">CBS 508.74</strain>
    </source>
</reference>
<dbReference type="GO" id="GO:0005783">
    <property type="term" value="C:endoplasmic reticulum"/>
    <property type="evidence" value="ECO:0007669"/>
    <property type="project" value="TreeGrafter"/>
</dbReference>
<protein>
    <recommendedName>
        <fullName evidence="7">Prolyl 4-hydroxylase alpha subunit domain-containing protein</fullName>
    </recommendedName>
</protein>
<dbReference type="RefSeq" id="XP_064673097.1">
    <property type="nucleotide sequence ID" value="XM_064809466.1"/>
</dbReference>
<comment type="caution">
    <text evidence="8">The sequence shown here is derived from an EMBL/GenBank/DDBJ whole genome shotgun (WGS) entry which is preliminary data.</text>
</comment>
<dbReference type="GO" id="GO:0005506">
    <property type="term" value="F:iron ion binding"/>
    <property type="evidence" value="ECO:0007669"/>
    <property type="project" value="InterPro"/>
</dbReference>
<dbReference type="Pfam" id="PF13640">
    <property type="entry name" value="2OG-FeII_Oxy_3"/>
    <property type="match status" value="1"/>
</dbReference>
<dbReference type="Proteomes" id="UP001302812">
    <property type="component" value="Unassembled WGS sequence"/>
</dbReference>
<evidence type="ECO:0000256" key="3">
    <source>
        <dbReference type="ARBA" id="ARBA00022964"/>
    </source>
</evidence>
<gene>
    <name evidence="8" type="ORF">N656DRAFT_383552</name>
</gene>
<keyword evidence="9" id="KW-1185">Reference proteome</keyword>
<evidence type="ECO:0000256" key="6">
    <source>
        <dbReference type="SAM" id="MobiDB-lite"/>
    </source>
</evidence>
<evidence type="ECO:0000256" key="2">
    <source>
        <dbReference type="ARBA" id="ARBA00022723"/>
    </source>
</evidence>
<feature type="region of interest" description="Disordered" evidence="6">
    <location>
        <begin position="96"/>
        <end position="118"/>
    </location>
</feature>
<dbReference type="InterPro" id="IPR006620">
    <property type="entry name" value="Pro_4_hyd_alph"/>
</dbReference>
<dbReference type="EMBL" id="MU853334">
    <property type="protein sequence ID" value="KAK4115527.1"/>
    <property type="molecule type" value="Genomic_DNA"/>
</dbReference>
<evidence type="ECO:0000256" key="5">
    <source>
        <dbReference type="ARBA" id="ARBA00023004"/>
    </source>
</evidence>
<accession>A0AAN6TJA3</accession>
<dbReference type="GeneID" id="89933590"/>
<sequence length="292" mass="31100">MTGTLQLLTISATVALSAYYGPLFLSILIPRLQVHIPIPVLSTPPAAPAEHSCPQHAYTAQLISLNPLLILIHNFIPPSERADIIAAGTPLLIQSPVTGSGNGDSPSQARTSHSAPLPPDDKAVSCVLGRAASFLGTLLLPGRDEMGPAQMVRYTPGQKFDPHHDWFKRPRITDEDAAVGRRRLYNRVATLFVVLQADNVTQGSGETWFPLIKPIEGGGGSGGGGGEGEVLWREHEDGGLAFKPIPGNALFWVNLLPNGTGDARTLHAGLPVEGGIKVGMNIWPRRFFGPDA</sequence>
<keyword evidence="3" id="KW-0223">Dioxygenase</keyword>
<dbReference type="Gene3D" id="2.60.120.620">
    <property type="entry name" value="q2cbj1_9rhob like domain"/>
    <property type="match status" value="1"/>
</dbReference>
<keyword evidence="4" id="KW-0560">Oxidoreductase</keyword>
<dbReference type="GO" id="GO:0004656">
    <property type="term" value="F:procollagen-proline 4-dioxygenase activity"/>
    <property type="evidence" value="ECO:0007669"/>
    <property type="project" value="TreeGrafter"/>
</dbReference>
<evidence type="ECO:0000259" key="7">
    <source>
        <dbReference type="SMART" id="SM00702"/>
    </source>
</evidence>
<evidence type="ECO:0000313" key="9">
    <source>
        <dbReference type="Proteomes" id="UP001302812"/>
    </source>
</evidence>
<dbReference type="InterPro" id="IPR045054">
    <property type="entry name" value="P4HA-like"/>
</dbReference>
<proteinExistence type="predicted"/>